<reference evidence="15" key="1">
    <citation type="submission" date="2022-07" db="EMBL/GenBank/DDBJ databases">
        <title>Evaluation of T. orientalis genome assembly methods using nanopore sequencing and analysis of variation between genomes.</title>
        <authorList>
            <person name="Yam J."/>
            <person name="Micallef M.L."/>
            <person name="Liu M."/>
            <person name="Djordjevic S.P."/>
            <person name="Bogema D.R."/>
            <person name="Jenkins C."/>
        </authorList>
    </citation>
    <scope>NUCLEOTIDE SEQUENCE</scope>
    <source>
        <strain evidence="15">Fish Creek</strain>
    </source>
</reference>
<evidence type="ECO:0000259" key="14">
    <source>
        <dbReference type="SMART" id="SM00968"/>
    </source>
</evidence>
<evidence type="ECO:0000256" key="2">
    <source>
        <dbReference type="ARBA" id="ARBA00006005"/>
    </source>
</evidence>
<evidence type="ECO:0000256" key="3">
    <source>
        <dbReference type="ARBA" id="ARBA00022618"/>
    </source>
</evidence>
<accession>A0A976MA69</accession>
<comment type="similarity">
    <text evidence="2">Belongs to the SMC family. SMC4 subfamily.</text>
</comment>
<dbReference type="Gene3D" id="3.40.50.300">
    <property type="entry name" value="P-loop containing nucleotide triphosphate hydrolases"/>
    <property type="match status" value="2"/>
</dbReference>
<dbReference type="GO" id="GO:0016887">
    <property type="term" value="F:ATP hydrolysis activity"/>
    <property type="evidence" value="ECO:0007669"/>
    <property type="project" value="InterPro"/>
</dbReference>
<keyword evidence="6" id="KW-0067">ATP-binding</keyword>
<dbReference type="GO" id="GO:0005524">
    <property type="term" value="F:ATP binding"/>
    <property type="evidence" value="ECO:0007669"/>
    <property type="project" value="UniProtKB-KW"/>
</dbReference>
<dbReference type="InterPro" id="IPR036277">
    <property type="entry name" value="SMC_hinge_sf"/>
</dbReference>
<dbReference type="FunFam" id="3.40.50.300:FF:000481">
    <property type="entry name" value="Structural maintenance of chromosomes 4"/>
    <property type="match status" value="1"/>
</dbReference>
<keyword evidence="3" id="KW-0132">Cell division</keyword>
<feature type="coiled-coil region" evidence="12">
    <location>
        <begin position="1140"/>
        <end position="1200"/>
    </location>
</feature>
<evidence type="ECO:0000313" key="15">
    <source>
        <dbReference type="EMBL" id="UKJ90144.1"/>
    </source>
</evidence>
<organism evidence="15 16">
    <name type="scientific">Theileria orientalis</name>
    <dbReference type="NCBI Taxonomy" id="68886"/>
    <lineage>
        <taxon>Eukaryota</taxon>
        <taxon>Sar</taxon>
        <taxon>Alveolata</taxon>
        <taxon>Apicomplexa</taxon>
        <taxon>Aconoidasida</taxon>
        <taxon>Piroplasmida</taxon>
        <taxon>Theileriidae</taxon>
        <taxon>Theileria</taxon>
    </lineage>
</organism>
<sequence>MGESPCDSRQTRSPISPKRYKEHVRTIGAEFRDMNEPIRRLIIHKVVLNNFKSYGGETTIGPFHKRFTSIVGPNGSGKSNVIDAMLFVFGFRAKQIRFDKLSELIHNSKYYMVKNNGKPLQSMKVSIHFVEILDHDPDSDDYDIIEGSGMVISREVSSDNTSKYRLNGTVCTQKQISNALKSYGMDLYNNRFLILQGEVEQISQMKPKATKPDEEGLLEYLEDIIGTNQYLEQINQAFEKYEELQEQYQQFFNRTMVTQNEIQDMLPGKEEADLYLSKENLFHRYSYLLIKNELNGLKGDMDKLLDEVESIKENLKAHNEEISTVLEQKNEMVKNLNKMESEMRKLTGKQKEYGEEFKKFCNKDEDLRMQLLHEVKKVEEKTKLIRSLTTKIPELENKSKIKLDESDQLKKKIPKLQEDLEMAEKELEETKRSLASETSELMQKLQVYEKELAPVQEKYDALKNELELIETNLQLIDKSVEEDKTRKMSLETDLSSTRITLQSNKENLKSLRGKIDGCEQKSKRILSDLIQVEKQISETNTNLINARVTYESAKNEVGQNKFYSNIHDFVKKLSKSDAKIHGQFGDLVRVDEMFEKCFLAICGAYLEVFVVETPEVATKIFNQLRQNNLGKVTCIAVSIIASNINKDSDVGRYGYLSKYVYPNTNDERAEKVVKCIHHYTRDVIVVENIDEADEMARRTNKRVVTLNGEVIEKDGRITGGGLSKNLNKFKQSKKYNKDDITSIYNKMEEYERELKELKSLQSRLNIEKDQNELQIRELNFSLDATKRKINSDEDYLRELETSLASLNKNLQNRDNASELKKLKDKHHEIEKMKAEVYKHLSERKQNVDRCLNQVENVGGGALAASKAKVATCESNLAHLRKVIEDLRDQYAVLAGESQKYSRDLTRLETDIQQHKMREKNLENQLDQLEEEASKINEQLIEVNNQLGEMNGKHSELNENIQKMSAQIKEHDMLVLSLRNKQNACEKSISGLKNLVKQKTDKLNESRKLYNSSSLTLRQSSEFTELYNQTMKMDTLSIQPLTNQDSTESSDQRMDEDDRSGEAIDVIENKKNNKDTDIDEIDGSNMDNGNIDANDAMSTDDSLSVADNRSELLSFDKLDSDGDKVVDNKELVVKKEKVDDIDEFLGDVNSLNHKIQSLKNQLTNVPNLSIIESFIEKVNDFSKKKQKLLQLQNQRDEAKLLHENLSFKRKSEFLFNFEIIANKLKEIYQMITLGGDAELELVDATEPFTEGVLFSVRPVKKSWKQIYNLSGGEKTLSSLALVFALHHYKPNPVYFMDEIDAALDFRNVSIIAQSIKERTKDAQFIIISLRNQMFEMCNKMVGIYKTFDVTKSIPINPLMYQNKDENIKS</sequence>
<evidence type="ECO:0000256" key="5">
    <source>
        <dbReference type="ARBA" id="ARBA00022776"/>
    </source>
</evidence>
<dbReference type="SUPFAM" id="SSF52540">
    <property type="entry name" value="P-loop containing nucleoside triphosphate hydrolases"/>
    <property type="match status" value="2"/>
</dbReference>
<evidence type="ECO:0000256" key="1">
    <source>
        <dbReference type="ARBA" id="ARBA00004123"/>
    </source>
</evidence>
<dbReference type="Gene3D" id="1.20.1060.20">
    <property type="match status" value="1"/>
</dbReference>
<evidence type="ECO:0000256" key="8">
    <source>
        <dbReference type="ARBA" id="ARBA00023067"/>
    </source>
</evidence>
<keyword evidence="5" id="KW-0498">Mitosis</keyword>
<dbReference type="InterPro" id="IPR018247">
    <property type="entry name" value="EF_Hand_1_Ca_BS"/>
</dbReference>
<evidence type="ECO:0000256" key="4">
    <source>
        <dbReference type="ARBA" id="ARBA00022741"/>
    </source>
</evidence>
<evidence type="ECO:0000256" key="7">
    <source>
        <dbReference type="ARBA" id="ARBA00023054"/>
    </source>
</evidence>
<evidence type="ECO:0000256" key="6">
    <source>
        <dbReference type="ARBA" id="ARBA00022840"/>
    </source>
</evidence>
<feature type="compositionally biased region" description="Basic and acidic residues" evidence="13">
    <location>
        <begin position="1066"/>
        <end position="1075"/>
    </location>
</feature>
<gene>
    <name evidence="15" type="ORF">MACJ_001075</name>
</gene>
<dbReference type="Gene3D" id="1.10.287.1490">
    <property type="match status" value="2"/>
</dbReference>
<evidence type="ECO:0000256" key="10">
    <source>
        <dbReference type="ARBA" id="ARBA00023306"/>
    </source>
</evidence>
<dbReference type="GO" id="GO:0007076">
    <property type="term" value="P:mitotic chromosome condensation"/>
    <property type="evidence" value="ECO:0007669"/>
    <property type="project" value="TreeGrafter"/>
</dbReference>
<protein>
    <recommendedName>
        <fullName evidence="11">Structural maintenance of chromosomes protein</fullName>
    </recommendedName>
</protein>
<dbReference type="GO" id="GO:0005634">
    <property type="term" value="C:nucleus"/>
    <property type="evidence" value="ECO:0007669"/>
    <property type="project" value="UniProtKB-SubCell"/>
</dbReference>
<dbReference type="Pfam" id="PF06470">
    <property type="entry name" value="SMC_hinge"/>
    <property type="match status" value="1"/>
</dbReference>
<keyword evidence="4" id="KW-0547">Nucleotide-binding</keyword>
<evidence type="ECO:0000256" key="13">
    <source>
        <dbReference type="SAM" id="MobiDB-lite"/>
    </source>
</evidence>
<feature type="domain" description="SMC hinge" evidence="14">
    <location>
        <begin position="578"/>
        <end position="696"/>
    </location>
</feature>
<evidence type="ECO:0000256" key="12">
    <source>
        <dbReference type="SAM" id="Coils"/>
    </source>
</evidence>
<dbReference type="SUPFAM" id="SSF57997">
    <property type="entry name" value="Tropomyosin"/>
    <property type="match status" value="1"/>
</dbReference>
<dbReference type="InterPro" id="IPR010935">
    <property type="entry name" value="SMC_hinge"/>
</dbReference>
<dbReference type="OrthoDB" id="5575062at2759"/>
<evidence type="ECO:0000313" key="16">
    <source>
        <dbReference type="Proteomes" id="UP000244803"/>
    </source>
</evidence>
<dbReference type="InterPro" id="IPR024704">
    <property type="entry name" value="SMC"/>
</dbReference>
<evidence type="ECO:0000256" key="9">
    <source>
        <dbReference type="ARBA" id="ARBA00023242"/>
    </source>
</evidence>
<feature type="coiled-coil region" evidence="12">
    <location>
        <begin position="740"/>
        <end position="816"/>
    </location>
</feature>
<dbReference type="InterPro" id="IPR027417">
    <property type="entry name" value="P-loop_NTPase"/>
</dbReference>
<dbReference type="GO" id="GO:0051301">
    <property type="term" value="P:cell division"/>
    <property type="evidence" value="ECO:0007669"/>
    <property type="project" value="UniProtKB-KW"/>
</dbReference>
<dbReference type="InterPro" id="IPR003395">
    <property type="entry name" value="RecF/RecN/SMC_N"/>
</dbReference>
<keyword evidence="8" id="KW-0226">DNA condensation</keyword>
<proteinExistence type="inferred from homology"/>
<dbReference type="PANTHER" id="PTHR18937">
    <property type="entry name" value="STRUCTURAL MAINTENANCE OF CHROMOSOMES SMC FAMILY MEMBER"/>
    <property type="match status" value="1"/>
</dbReference>
<comment type="subcellular location">
    <subcellularLocation>
        <location evidence="1 11">Nucleus</location>
    </subcellularLocation>
</comment>
<feature type="coiled-coil region" evidence="12">
    <location>
        <begin position="294"/>
        <end position="521"/>
    </location>
</feature>
<name>A0A976MA69_THEOR</name>
<dbReference type="Gene3D" id="3.30.70.1620">
    <property type="match status" value="1"/>
</dbReference>
<dbReference type="PROSITE" id="PS00018">
    <property type="entry name" value="EF_HAND_1"/>
    <property type="match status" value="1"/>
</dbReference>
<keyword evidence="9 11" id="KW-0539">Nucleus</keyword>
<dbReference type="PIRSF" id="PIRSF005719">
    <property type="entry name" value="SMC"/>
    <property type="match status" value="1"/>
</dbReference>
<dbReference type="GO" id="GO:0000796">
    <property type="term" value="C:condensin complex"/>
    <property type="evidence" value="ECO:0007669"/>
    <property type="project" value="TreeGrafter"/>
</dbReference>
<keyword evidence="7 12" id="KW-0175">Coiled coil</keyword>
<keyword evidence="10" id="KW-0131">Cell cycle</keyword>
<dbReference type="Proteomes" id="UP000244803">
    <property type="component" value="Chromosome 2"/>
</dbReference>
<dbReference type="PANTHER" id="PTHR18937:SF172">
    <property type="entry name" value="STRUCTURAL MAINTENANCE OF CHROMOSOMES PROTEIN"/>
    <property type="match status" value="1"/>
</dbReference>
<dbReference type="EMBL" id="CP056068">
    <property type="protein sequence ID" value="UKJ90144.1"/>
    <property type="molecule type" value="Genomic_DNA"/>
</dbReference>
<feature type="coiled-coil region" evidence="12">
    <location>
        <begin position="869"/>
        <end position="973"/>
    </location>
</feature>
<dbReference type="Pfam" id="PF02463">
    <property type="entry name" value="SMC_N"/>
    <property type="match status" value="1"/>
</dbReference>
<feature type="coiled-coil region" evidence="12">
    <location>
        <begin position="227"/>
        <end position="254"/>
    </location>
</feature>
<dbReference type="SMART" id="SM00968">
    <property type="entry name" value="SMC_hinge"/>
    <property type="match status" value="1"/>
</dbReference>
<evidence type="ECO:0000256" key="11">
    <source>
        <dbReference type="PIRNR" id="PIRNR005719"/>
    </source>
</evidence>
<feature type="region of interest" description="Disordered" evidence="13">
    <location>
        <begin position="1034"/>
        <end position="1100"/>
    </location>
</feature>
<feature type="compositionally biased region" description="Polar residues" evidence="13">
    <location>
        <begin position="1034"/>
        <end position="1048"/>
    </location>
</feature>
<dbReference type="SUPFAM" id="SSF75553">
    <property type="entry name" value="Smc hinge domain"/>
    <property type="match status" value="1"/>
</dbReference>